<keyword evidence="2" id="KW-1185">Reference proteome</keyword>
<dbReference type="EMBL" id="FZMP01000028">
    <property type="protein sequence ID" value="SNQ59577.1"/>
    <property type="molecule type" value="Genomic_DNA"/>
</dbReference>
<reference evidence="2" key="1">
    <citation type="submission" date="2017-06" db="EMBL/GenBank/DDBJ databases">
        <authorList>
            <person name="Cremers G."/>
        </authorList>
    </citation>
    <scope>NUCLEOTIDE SEQUENCE [LARGE SCALE GENOMIC DNA]</scope>
</reference>
<organism evidence="1 2">
    <name type="scientific">Candidatus Methanoperedens nitratireducens</name>
    <dbReference type="NCBI Taxonomy" id="1392998"/>
    <lineage>
        <taxon>Archaea</taxon>
        <taxon>Methanobacteriati</taxon>
        <taxon>Methanobacteriota</taxon>
        <taxon>Stenosarchaea group</taxon>
        <taxon>Methanomicrobia</taxon>
        <taxon>Methanosarcinales</taxon>
        <taxon>ANME-2 cluster</taxon>
        <taxon>Candidatus Methanoperedentaceae</taxon>
        <taxon>Candidatus Methanoperedens</taxon>
    </lineage>
</organism>
<evidence type="ECO:0000313" key="2">
    <source>
        <dbReference type="Proteomes" id="UP000218615"/>
    </source>
</evidence>
<name>A0A284VK56_9EURY</name>
<proteinExistence type="predicted"/>
<sequence>MTFVAASFAFKFNGTSWDSTTLPLYESSKTALPWKSWLELTVTSLLVKSEKKSEIPTSAEAELINAKNIISDNAISIVIFLLSEHIFLTIND</sequence>
<protein>
    <submittedName>
        <fullName evidence="1">Uncharacterized protein</fullName>
    </submittedName>
</protein>
<dbReference type="AlphaFoldDB" id="A0A284VK56"/>
<accession>A0A284VK56</accession>
<dbReference type="Proteomes" id="UP000218615">
    <property type="component" value="Unassembled WGS sequence"/>
</dbReference>
<evidence type="ECO:0000313" key="1">
    <source>
        <dbReference type="EMBL" id="SNQ59577.1"/>
    </source>
</evidence>
<gene>
    <name evidence="1" type="ORF">MNV_1230018</name>
</gene>